<evidence type="ECO:0000256" key="7">
    <source>
        <dbReference type="SAM" id="MobiDB-lite"/>
    </source>
</evidence>
<reference evidence="9 11" key="1">
    <citation type="submission" date="2021-11" db="EMBL/GenBank/DDBJ databases">
        <authorList>
            <person name="Islam A."/>
            <person name="Islam S."/>
            <person name="Flora M.S."/>
            <person name="Rahman M."/>
            <person name="Ziaur R.M."/>
            <person name="Epstein J.H."/>
            <person name="Hassan M."/>
            <person name="Klassen M."/>
            <person name="Woodard K."/>
            <person name="Webb A."/>
            <person name="Webby R.J."/>
            <person name="El Zowalaty M.E."/>
        </authorList>
    </citation>
    <scope>NUCLEOTIDE SEQUENCE [LARGE SCALE GENOMIC DNA]</scope>
    <source>
        <strain evidence="9">Pf1</strain>
    </source>
</reference>
<evidence type="ECO:0000313" key="12">
    <source>
        <dbReference type="Proteomes" id="UP001159659"/>
    </source>
</evidence>
<evidence type="ECO:0000313" key="11">
    <source>
        <dbReference type="Proteomes" id="UP001157938"/>
    </source>
</evidence>
<dbReference type="EMBL" id="CANTFK010000765">
    <property type="protein sequence ID" value="CAI5725277.1"/>
    <property type="molecule type" value="Genomic_DNA"/>
</dbReference>
<sequence>MIDREAKSTTMQPATLQGRGDPEGSAVFSNCAVEAETSREKLRQESEHYTQAVTVRVSARRTKTTTRWSTSMAGGRHRMSKVAEIQRPRGSVGLAVTPPNCPISNAAQNITFDMLELHFERPLHEAADSFCVCTTLLKKICRRNGINNWPYRKICGLRKSIASMTKQVNYLDGDQRRAYAAQLLQLEYKLQAYPRTGSEPTEELFQKLDAEAAVAEQLVKKTIETSNEDEEKEAQDFRSRELLPENAPGFLIAATHHRALPSIASILQHQNYDSPSRVASTQRASTTAPDDRYYERDERQQPQWRYFPPTNDDAS</sequence>
<gene>
    <name evidence="9" type="ORF">PFR001_LOCUS2991</name>
    <name evidence="10" type="ORF">PFR002_LOCUS5079</name>
</gene>
<dbReference type="InterPro" id="IPR003035">
    <property type="entry name" value="RWP-RK_dom"/>
</dbReference>
<keyword evidence="5" id="KW-0804">Transcription</keyword>
<evidence type="ECO:0000256" key="5">
    <source>
        <dbReference type="ARBA" id="ARBA00023163"/>
    </source>
</evidence>
<dbReference type="InterPro" id="IPR044607">
    <property type="entry name" value="RKD-like"/>
</dbReference>
<feature type="region of interest" description="Disordered" evidence="7">
    <location>
        <begin position="1"/>
        <end position="26"/>
    </location>
</feature>
<dbReference type="Proteomes" id="UP001157938">
    <property type="component" value="Unassembled WGS sequence"/>
</dbReference>
<organism evidence="10 12">
    <name type="scientific">Peronospora farinosa</name>
    <dbReference type="NCBI Taxonomy" id="134698"/>
    <lineage>
        <taxon>Eukaryota</taxon>
        <taxon>Sar</taxon>
        <taxon>Stramenopiles</taxon>
        <taxon>Oomycota</taxon>
        <taxon>Peronosporomycetes</taxon>
        <taxon>Peronosporales</taxon>
        <taxon>Peronosporaceae</taxon>
        <taxon>Peronospora</taxon>
    </lineage>
</organism>
<comment type="function">
    <text evidence="1">Putative transcription factor.</text>
</comment>
<proteinExistence type="predicted"/>
<dbReference type="EMBL" id="CAKLBC010000659">
    <property type="protein sequence ID" value="CAH0487442.1"/>
    <property type="molecule type" value="Genomic_DNA"/>
</dbReference>
<keyword evidence="3" id="KW-0175">Coiled coil</keyword>
<evidence type="ECO:0000313" key="9">
    <source>
        <dbReference type="EMBL" id="CAH0487442.1"/>
    </source>
</evidence>
<dbReference type="GO" id="GO:0003677">
    <property type="term" value="F:DNA binding"/>
    <property type="evidence" value="ECO:0007669"/>
    <property type="project" value="UniProtKB-KW"/>
</dbReference>
<keyword evidence="6" id="KW-0539">Nucleus</keyword>
<dbReference type="Proteomes" id="UP001159659">
    <property type="component" value="Unassembled WGS sequence"/>
</dbReference>
<feature type="domain" description="RWP-RK" evidence="8">
    <location>
        <begin position="80"/>
        <end position="177"/>
    </location>
</feature>
<evidence type="ECO:0000256" key="6">
    <source>
        <dbReference type="ARBA" id="ARBA00023242"/>
    </source>
</evidence>
<dbReference type="AlphaFoldDB" id="A0AAV0TRZ1"/>
<feature type="region of interest" description="Disordered" evidence="7">
    <location>
        <begin position="272"/>
        <end position="315"/>
    </location>
</feature>
<keyword evidence="4" id="KW-0238">DNA-binding</keyword>
<accession>A0AAV0TRZ1</accession>
<dbReference type="Pfam" id="PF02042">
    <property type="entry name" value="RWP-RK"/>
    <property type="match status" value="1"/>
</dbReference>
<feature type="compositionally biased region" description="Polar residues" evidence="7">
    <location>
        <begin position="272"/>
        <end position="288"/>
    </location>
</feature>
<dbReference type="PROSITE" id="PS51519">
    <property type="entry name" value="RWP_RK"/>
    <property type="match status" value="1"/>
</dbReference>
<evidence type="ECO:0000256" key="3">
    <source>
        <dbReference type="ARBA" id="ARBA00023054"/>
    </source>
</evidence>
<evidence type="ECO:0000256" key="2">
    <source>
        <dbReference type="ARBA" id="ARBA00023015"/>
    </source>
</evidence>
<dbReference type="PANTHER" id="PTHR46373">
    <property type="entry name" value="PROTEIN RKD4"/>
    <property type="match status" value="1"/>
</dbReference>
<dbReference type="PANTHER" id="PTHR46373:SF2">
    <property type="entry name" value="RWP-RK DOMAIN-CONTAINING PROTEIN"/>
    <property type="match status" value="1"/>
</dbReference>
<dbReference type="GO" id="GO:0003700">
    <property type="term" value="F:DNA-binding transcription factor activity"/>
    <property type="evidence" value="ECO:0007669"/>
    <property type="project" value="InterPro"/>
</dbReference>
<evidence type="ECO:0000256" key="1">
    <source>
        <dbReference type="ARBA" id="ARBA00004049"/>
    </source>
</evidence>
<reference evidence="10" key="2">
    <citation type="submission" date="2022-12" db="EMBL/GenBank/DDBJ databases">
        <authorList>
            <person name="Webb A."/>
        </authorList>
    </citation>
    <scope>NUCLEOTIDE SEQUENCE</scope>
    <source>
        <strain evidence="10">Pf2</strain>
    </source>
</reference>
<protein>
    <recommendedName>
        <fullName evidence="8">RWP-RK domain-containing protein</fullName>
    </recommendedName>
</protein>
<evidence type="ECO:0000256" key="4">
    <source>
        <dbReference type="ARBA" id="ARBA00023125"/>
    </source>
</evidence>
<name>A0AAV0TRZ1_9STRA</name>
<evidence type="ECO:0000259" key="8">
    <source>
        <dbReference type="PROSITE" id="PS51519"/>
    </source>
</evidence>
<keyword evidence="11" id="KW-1185">Reference proteome</keyword>
<feature type="compositionally biased region" description="Basic and acidic residues" evidence="7">
    <location>
        <begin position="289"/>
        <end position="300"/>
    </location>
</feature>
<keyword evidence="2" id="KW-0805">Transcription regulation</keyword>
<comment type="caution">
    <text evidence="10">The sequence shown here is derived from an EMBL/GenBank/DDBJ whole genome shotgun (WGS) entry which is preliminary data.</text>
</comment>
<feature type="region of interest" description="Disordered" evidence="7">
    <location>
        <begin position="60"/>
        <end position="81"/>
    </location>
</feature>
<evidence type="ECO:0000313" key="10">
    <source>
        <dbReference type="EMBL" id="CAI5725277.1"/>
    </source>
</evidence>